<dbReference type="Gene3D" id="3.50.50.60">
    <property type="entry name" value="FAD/NAD(P)-binding domain"/>
    <property type="match status" value="2"/>
</dbReference>
<evidence type="ECO:0000256" key="10">
    <source>
        <dbReference type="ARBA" id="ARBA00049142"/>
    </source>
</evidence>
<dbReference type="NCBIfam" id="NF004776">
    <property type="entry name" value="PRK06116.1"/>
    <property type="match status" value="1"/>
</dbReference>
<reference evidence="16 17" key="1">
    <citation type="journal article" date="2008" name="Science">
        <title>The Physcomitrella genome reveals evolutionary insights into the conquest of land by plants.</title>
        <authorList>
            <person name="Rensing S."/>
            <person name="Lang D."/>
            <person name="Zimmer A."/>
            <person name="Terry A."/>
            <person name="Salamov A."/>
            <person name="Shapiro H."/>
            <person name="Nishiyama T."/>
            <person name="Perroud P.-F."/>
            <person name="Lindquist E."/>
            <person name="Kamisugi Y."/>
            <person name="Tanahashi T."/>
            <person name="Sakakibara K."/>
            <person name="Fujita T."/>
            <person name="Oishi K."/>
            <person name="Shin-I T."/>
            <person name="Kuroki Y."/>
            <person name="Toyoda A."/>
            <person name="Suzuki Y."/>
            <person name="Hashimoto A."/>
            <person name="Yamaguchi K."/>
            <person name="Sugano A."/>
            <person name="Kohara Y."/>
            <person name="Fujiyama A."/>
            <person name="Anterola A."/>
            <person name="Aoki S."/>
            <person name="Ashton N."/>
            <person name="Barbazuk W.B."/>
            <person name="Barker E."/>
            <person name="Bennetzen J."/>
            <person name="Bezanilla M."/>
            <person name="Blankenship R."/>
            <person name="Cho S.H."/>
            <person name="Dutcher S."/>
            <person name="Estelle M."/>
            <person name="Fawcett J.A."/>
            <person name="Gundlach H."/>
            <person name="Hanada K."/>
            <person name="Heyl A."/>
            <person name="Hicks K.A."/>
            <person name="Hugh J."/>
            <person name="Lohr M."/>
            <person name="Mayer K."/>
            <person name="Melkozernov A."/>
            <person name="Murata T."/>
            <person name="Nelson D."/>
            <person name="Pils B."/>
            <person name="Prigge M."/>
            <person name="Reiss B."/>
            <person name="Renner T."/>
            <person name="Rombauts S."/>
            <person name="Rushton P."/>
            <person name="Sanderfoot A."/>
            <person name="Schween G."/>
            <person name="Shiu S.-H."/>
            <person name="Stueber K."/>
            <person name="Theodoulou F.L."/>
            <person name="Tu H."/>
            <person name="Van de Peer Y."/>
            <person name="Verrier P.J."/>
            <person name="Waters E."/>
            <person name="Wood A."/>
            <person name="Yang L."/>
            <person name="Cove D."/>
            <person name="Cuming A."/>
            <person name="Hasebe M."/>
            <person name="Lucas S."/>
            <person name="Mishler D.B."/>
            <person name="Reski R."/>
            <person name="Grigoriev I."/>
            <person name="Quatrano R.S."/>
            <person name="Boore J.L."/>
        </authorList>
    </citation>
    <scope>NUCLEOTIDE SEQUENCE [LARGE SCALE GENOMIC DNA]</scope>
    <source>
        <strain evidence="16 17">cv. Gransden 2004</strain>
    </source>
</reference>
<evidence type="ECO:0000256" key="11">
    <source>
        <dbReference type="RuleBase" id="RU003691"/>
    </source>
</evidence>
<dbReference type="FunFam" id="3.50.50.60:FF:000051">
    <property type="entry name" value="Glutathione reductase"/>
    <property type="match status" value="1"/>
</dbReference>
<dbReference type="Gene3D" id="3.30.390.30">
    <property type="match status" value="1"/>
</dbReference>
<dbReference type="GO" id="GO:0045454">
    <property type="term" value="P:cell redox homeostasis"/>
    <property type="evidence" value="ECO:0000318"/>
    <property type="project" value="GO_Central"/>
</dbReference>
<evidence type="ECO:0000256" key="6">
    <source>
        <dbReference type="ARBA" id="ARBA00022857"/>
    </source>
</evidence>
<keyword evidence="5 11" id="KW-0274">FAD</keyword>
<evidence type="ECO:0000313" key="17">
    <source>
        <dbReference type="Proteomes" id="UP000006727"/>
    </source>
</evidence>
<dbReference type="SUPFAM" id="SSF51905">
    <property type="entry name" value="FAD/NAD(P)-binding domain"/>
    <property type="match status" value="1"/>
</dbReference>
<dbReference type="EnsemblPlants" id="Pp3c4_17890V3.3">
    <property type="protein sequence ID" value="Pp3c4_17890V3.3"/>
    <property type="gene ID" value="Pp3c4_17890"/>
</dbReference>
<keyword evidence="6 12" id="KW-0521">NADP</keyword>
<dbReference type="PRINTS" id="PR00368">
    <property type="entry name" value="FADPNR"/>
</dbReference>
<dbReference type="InterPro" id="IPR023753">
    <property type="entry name" value="FAD/NAD-binding_dom"/>
</dbReference>
<evidence type="ECO:0000256" key="9">
    <source>
        <dbReference type="ARBA" id="ARBA00023284"/>
    </source>
</evidence>
<evidence type="ECO:0000256" key="3">
    <source>
        <dbReference type="ARBA" id="ARBA00011738"/>
    </source>
</evidence>
<dbReference type="Pfam" id="PF07992">
    <property type="entry name" value="Pyr_redox_2"/>
    <property type="match status" value="1"/>
</dbReference>
<keyword evidence="9 11" id="KW-0676">Redox-active center</keyword>
<dbReference type="GO" id="GO:0005737">
    <property type="term" value="C:cytoplasm"/>
    <property type="evidence" value="ECO:0000318"/>
    <property type="project" value="GO_Central"/>
</dbReference>
<organism evidence="16 17">
    <name type="scientific">Physcomitrium patens</name>
    <name type="common">Spreading-leaved earth moss</name>
    <name type="synonym">Physcomitrella patens</name>
    <dbReference type="NCBI Taxonomy" id="3218"/>
    <lineage>
        <taxon>Eukaryota</taxon>
        <taxon>Viridiplantae</taxon>
        <taxon>Streptophyta</taxon>
        <taxon>Embryophyta</taxon>
        <taxon>Bryophyta</taxon>
        <taxon>Bryophytina</taxon>
        <taxon>Bryopsida</taxon>
        <taxon>Funariidae</taxon>
        <taxon>Funariales</taxon>
        <taxon>Funariaceae</taxon>
        <taxon>Physcomitrium</taxon>
    </lineage>
</organism>
<dbReference type="GO" id="GO:0004791">
    <property type="term" value="F:thioredoxin-disulfide reductase (NADPH) activity"/>
    <property type="evidence" value="ECO:0000318"/>
    <property type="project" value="GO_Central"/>
</dbReference>
<dbReference type="GO" id="GO:0050661">
    <property type="term" value="F:NADP binding"/>
    <property type="evidence" value="ECO:0007669"/>
    <property type="project" value="InterPro"/>
</dbReference>
<comment type="catalytic activity">
    <reaction evidence="10 12">
        <text>2 glutathione + NADP(+) = glutathione disulfide + NADPH + H(+)</text>
        <dbReference type="Rhea" id="RHEA:11740"/>
        <dbReference type="ChEBI" id="CHEBI:15378"/>
        <dbReference type="ChEBI" id="CHEBI:57783"/>
        <dbReference type="ChEBI" id="CHEBI:57925"/>
        <dbReference type="ChEBI" id="CHEBI:58297"/>
        <dbReference type="ChEBI" id="CHEBI:58349"/>
        <dbReference type="EC" id="1.8.1.7"/>
    </reaction>
</comment>
<feature type="domain" description="Pyridine nucleotide-disulphide oxidoreductase dimerisation" evidence="14">
    <location>
        <begin position="431"/>
        <end position="539"/>
    </location>
</feature>
<dbReference type="GO" id="GO:0050660">
    <property type="term" value="F:flavin adenine dinucleotide binding"/>
    <property type="evidence" value="ECO:0007669"/>
    <property type="project" value="InterPro"/>
</dbReference>
<evidence type="ECO:0000259" key="14">
    <source>
        <dbReference type="Pfam" id="PF02852"/>
    </source>
</evidence>
<dbReference type="SUPFAM" id="SSF55424">
    <property type="entry name" value="FAD/NAD-linked reductases, dimerisation (C-terminal) domain"/>
    <property type="match status" value="1"/>
</dbReference>
<comment type="cofactor">
    <cofactor evidence="1 12">
        <name>FAD</name>
        <dbReference type="ChEBI" id="CHEBI:57692"/>
    </cofactor>
</comment>
<dbReference type="InterPro" id="IPR046952">
    <property type="entry name" value="GSHR/TRXR-like"/>
</dbReference>
<comment type="function">
    <text evidence="12">Catalyzes the reduction of glutathione disulfide (GSSG) to reduced glutathione (GSH).</text>
</comment>
<dbReference type="FunCoup" id="A0A7I4DIJ4">
    <property type="interactions" value="3630"/>
</dbReference>
<evidence type="ECO:0000256" key="13">
    <source>
        <dbReference type="SAM" id="MobiDB-lite"/>
    </source>
</evidence>
<dbReference type="EC" id="1.8.1.7" evidence="12"/>
<evidence type="ECO:0000256" key="7">
    <source>
        <dbReference type="ARBA" id="ARBA00023002"/>
    </source>
</evidence>
<dbReference type="PROSITE" id="PS00076">
    <property type="entry name" value="PYRIDINE_REDOX_1"/>
    <property type="match status" value="1"/>
</dbReference>
<evidence type="ECO:0000256" key="4">
    <source>
        <dbReference type="ARBA" id="ARBA00022630"/>
    </source>
</evidence>
<dbReference type="Gramene" id="Pp3c4_17890V3.3">
    <property type="protein sequence ID" value="Pp3c4_17890V3.3"/>
    <property type="gene ID" value="Pp3c4_17890"/>
</dbReference>
<dbReference type="Pfam" id="PF02852">
    <property type="entry name" value="Pyr_redox_dim"/>
    <property type="match status" value="1"/>
</dbReference>
<dbReference type="PRINTS" id="PR00411">
    <property type="entry name" value="PNDRDTASEI"/>
</dbReference>
<dbReference type="Proteomes" id="UP000006727">
    <property type="component" value="Chromosome 4"/>
</dbReference>
<dbReference type="EMBL" id="ABEU02000004">
    <property type="status" value="NOT_ANNOTATED_CDS"/>
    <property type="molecule type" value="Genomic_DNA"/>
</dbReference>
<name>A0A7I4DIJ4_PHYPA</name>
<dbReference type="InterPro" id="IPR006324">
    <property type="entry name" value="GSHR"/>
</dbReference>
<keyword evidence="4 11" id="KW-0285">Flavoprotein</keyword>
<sequence>MWCRGLADKMAITAGMSKCVGAACVRGIVVKEVILGRHRYPHTPVCTNFYGVRLSVRPWNSRGVYMRQDLKVKAMSTNGENGYYKEYDYDLIAIGAGSGGVRAARFASQFGANVAVCEMPFAPISSDEAGGVGGTCVLRGCVPKKLLVYGANFPHDFESSRGFGWSFETEPKHDWKTLITNKNAELNRLTGVYKSLLQKSEVDLIEGRGKIVDAHTVEVKGKQYTTQHILVSVGGRATVPNIPGKENAITSDEALNLSERPNKICIVGGGYIALEFAGIFAGLGTEVHVFVRQPKVLRGFDEEIRDFIAAQLQAQGIVFHFGESPTAIEKRNDGTFCLVTDSGKEVSDLVMFATGRAPNTKNLGLEEVGVKLDKRGAIEVDSFSRTNVDSIWAIGDVTNRINLTPVALMEGMAMAKTAFGNEPTKPDYRFIASAVFTQPPIGTVGYTEEQAVEKFGDVDVYTSTFRPMKATLSGLPEKTFMKIIVDASSDKVVGIHMCGDETPEILQGFAVAVKAGLTKKMFDSTVGIHPTAAEELVTMRTPTRKIRKKSEQTGGDKEESAPATSAY</sequence>
<dbReference type="GO" id="GO:0004362">
    <property type="term" value="F:glutathione-disulfide reductase (NADPH) activity"/>
    <property type="evidence" value="ECO:0007669"/>
    <property type="project" value="UniProtKB-EC"/>
</dbReference>
<keyword evidence="17" id="KW-1185">Reference proteome</keyword>
<comment type="subunit">
    <text evidence="3">Homodimer.</text>
</comment>
<dbReference type="PANTHER" id="PTHR42737">
    <property type="entry name" value="GLUTATHIONE REDUCTASE"/>
    <property type="match status" value="1"/>
</dbReference>
<evidence type="ECO:0000259" key="15">
    <source>
        <dbReference type="Pfam" id="PF07992"/>
    </source>
</evidence>
<evidence type="ECO:0000256" key="5">
    <source>
        <dbReference type="ARBA" id="ARBA00022827"/>
    </source>
</evidence>
<evidence type="ECO:0000256" key="12">
    <source>
        <dbReference type="RuleBase" id="RU365040"/>
    </source>
</evidence>
<feature type="region of interest" description="Disordered" evidence="13">
    <location>
        <begin position="541"/>
        <end position="567"/>
    </location>
</feature>
<gene>
    <name evidence="16" type="primary">LOC112281223</name>
</gene>
<dbReference type="InterPro" id="IPR036188">
    <property type="entry name" value="FAD/NAD-bd_sf"/>
</dbReference>
<dbReference type="AlphaFoldDB" id="A0A7I4DIJ4"/>
<evidence type="ECO:0000256" key="2">
    <source>
        <dbReference type="ARBA" id="ARBA00007532"/>
    </source>
</evidence>
<proteinExistence type="inferred from homology"/>
<reference evidence="16 17" key="2">
    <citation type="journal article" date="2018" name="Plant J.">
        <title>The Physcomitrella patens chromosome-scale assembly reveals moss genome structure and evolution.</title>
        <authorList>
            <person name="Lang D."/>
            <person name="Ullrich K.K."/>
            <person name="Murat F."/>
            <person name="Fuchs J."/>
            <person name="Jenkins J."/>
            <person name="Haas F.B."/>
            <person name="Piednoel M."/>
            <person name="Gundlach H."/>
            <person name="Van Bel M."/>
            <person name="Meyberg R."/>
            <person name="Vives C."/>
            <person name="Morata J."/>
            <person name="Symeonidi A."/>
            <person name="Hiss M."/>
            <person name="Muchero W."/>
            <person name="Kamisugi Y."/>
            <person name="Saleh O."/>
            <person name="Blanc G."/>
            <person name="Decker E.L."/>
            <person name="van Gessel N."/>
            <person name="Grimwood J."/>
            <person name="Hayes R.D."/>
            <person name="Graham S.W."/>
            <person name="Gunter L.E."/>
            <person name="McDaniel S.F."/>
            <person name="Hoernstein S.N.W."/>
            <person name="Larsson A."/>
            <person name="Li F.W."/>
            <person name="Perroud P.F."/>
            <person name="Phillips J."/>
            <person name="Ranjan P."/>
            <person name="Rokshar D.S."/>
            <person name="Rothfels C.J."/>
            <person name="Schneider L."/>
            <person name="Shu S."/>
            <person name="Stevenson D.W."/>
            <person name="Thummler F."/>
            <person name="Tillich M."/>
            <person name="Villarreal Aguilar J.C."/>
            <person name="Widiez T."/>
            <person name="Wong G.K."/>
            <person name="Wymore A."/>
            <person name="Zhang Y."/>
            <person name="Zimmer A.D."/>
            <person name="Quatrano R.S."/>
            <person name="Mayer K.F.X."/>
            <person name="Goodstein D."/>
            <person name="Casacuberta J.M."/>
            <person name="Vandepoele K."/>
            <person name="Reski R."/>
            <person name="Cuming A.C."/>
            <person name="Tuskan G.A."/>
            <person name="Maumus F."/>
            <person name="Salse J."/>
            <person name="Schmutz J."/>
            <person name="Rensing S.A."/>
        </authorList>
    </citation>
    <scope>NUCLEOTIDE SEQUENCE [LARGE SCALE GENOMIC DNA]</scope>
    <source>
        <strain evidence="16 17">cv. Gransden 2004</strain>
    </source>
</reference>
<accession>A0A7I4DIJ4</accession>
<feature type="domain" description="FAD/NAD(P)-binding" evidence="15">
    <location>
        <begin position="89"/>
        <end position="411"/>
    </location>
</feature>
<reference evidence="16" key="3">
    <citation type="submission" date="2020-12" db="UniProtKB">
        <authorList>
            <consortium name="EnsemblPlants"/>
        </authorList>
    </citation>
    <scope>IDENTIFICATION</scope>
</reference>
<keyword evidence="7 11" id="KW-0560">Oxidoreductase</keyword>
<evidence type="ECO:0000313" key="16">
    <source>
        <dbReference type="EnsemblPlants" id="Pp3c4_17890V3.3"/>
    </source>
</evidence>
<evidence type="ECO:0000256" key="8">
    <source>
        <dbReference type="ARBA" id="ARBA00023157"/>
    </source>
</evidence>
<dbReference type="GO" id="GO:0006749">
    <property type="term" value="P:glutathione metabolic process"/>
    <property type="evidence" value="ECO:0007669"/>
    <property type="project" value="InterPro"/>
</dbReference>
<dbReference type="InterPro" id="IPR016156">
    <property type="entry name" value="FAD/NAD-linked_Rdtase_dimer_sf"/>
</dbReference>
<dbReference type="InParanoid" id="A0A7I4DIJ4"/>
<protein>
    <recommendedName>
        <fullName evidence="12">Glutathione reductase</fullName>
        <shortName evidence="12">GRase</shortName>
        <ecNumber evidence="12">1.8.1.7</ecNumber>
    </recommendedName>
</protein>
<dbReference type="NCBIfam" id="TIGR01424">
    <property type="entry name" value="gluta_reduc_2"/>
    <property type="match status" value="1"/>
</dbReference>
<evidence type="ECO:0000256" key="1">
    <source>
        <dbReference type="ARBA" id="ARBA00001974"/>
    </source>
</evidence>
<dbReference type="InterPro" id="IPR012999">
    <property type="entry name" value="Pyr_OxRdtase_I_AS"/>
</dbReference>
<dbReference type="InterPro" id="IPR004099">
    <property type="entry name" value="Pyr_nucl-diS_OxRdtase_dimer"/>
</dbReference>
<dbReference type="PANTHER" id="PTHR42737:SF9">
    <property type="entry name" value="GLUTATHIONE REDUCTASE"/>
    <property type="match status" value="1"/>
</dbReference>
<feature type="compositionally biased region" description="Basic and acidic residues" evidence="13">
    <location>
        <begin position="549"/>
        <end position="560"/>
    </location>
</feature>
<comment type="similarity">
    <text evidence="2 11">Belongs to the class-I pyridine nucleotide-disulfide oxidoreductase family.</text>
</comment>
<keyword evidence="8" id="KW-1015">Disulfide bond</keyword>
<dbReference type="GO" id="GO:0005739">
    <property type="term" value="C:mitochondrion"/>
    <property type="evidence" value="ECO:0007669"/>
    <property type="project" value="EnsemblPlants"/>
</dbReference>